<keyword evidence="1" id="KW-0479">Metal-binding</keyword>
<dbReference type="Pfam" id="PF00172">
    <property type="entry name" value="Zn_clus"/>
    <property type="match status" value="1"/>
</dbReference>
<dbReference type="Proteomes" id="UP000094385">
    <property type="component" value="Unassembled WGS sequence"/>
</dbReference>
<evidence type="ECO:0000256" key="1">
    <source>
        <dbReference type="ARBA" id="ARBA00022723"/>
    </source>
</evidence>
<dbReference type="PROSITE" id="PS50048">
    <property type="entry name" value="ZN2_CY6_FUNGAL_2"/>
    <property type="match status" value="1"/>
</dbReference>
<dbReference type="CDD" id="cd12148">
    <property type="entry name" value="fungal_TF_MHR"/>
    <property type="match status" value="1"/>
</dbReference>
<evidence type="ECO:0000256" key="4">
    <source>
        <dbReference type="ARBA" id="ARBA00023242"/>
    </source>
</evidence>
<dbReference type="EMBL" id="KV454308">
    <property type="protein sequence ID" value="ODQ68893.1"/>
    <property type="molecule type" value="Genomic_DNA"/>
</dbReference>
<evidence type="ECO:0000313" key="6">
    <source>
        <dbReference type="EMBL" id="ODQ68893.1"/>
    </source>
</evidence>
<dbReference type="Gene3D" id="4.10.240.10">
    <property type="entry name" value="Zn(2)-C6 fungal-type DNA-binding domain"/>
    <property type="match status" value="1"/>
</dbReference>
<dbReference type="GO" id="GO:0000435">
    <property type="term" value="P:positive regulation of transcription from RNA polymerase II promoter by galactose"/>
    <property type="evidence" value="ECO:0007669"/>
    <property type="project" value="TreeGrafter"/>
</dbReference>
<dbReference type="AlphaFoldDB" id="A0A1E3PU01"/>
<dbReference type="CDD" id="cd00067">
    <property type="entry name" value="GAL4"/>
    <property type="match status" value="1"/>
</dbReference>
<evidence type="ECO:0000313" key="7">
    <source>
        <dbReference type="Proteomes" id="UP000094385"/>
    </source>
</evidence>
<dbReference type="SMART" id="SM00906">
    <property type="entry name" value="Fungal_trans"/>
    <property type="match status" value="1"/>
</dbReference>
<feature type="domain" description="Zn(2)-C6 fungal-type" evidence="5">
    <location>
        <begin position="17"/>
        <end position="44"/>
    </location>
</feature>
<dbReference type="SUPFAM" id="SSF57701">
    <property type="entry name" value="Zn2/Cys6 DNA-binding domain"/>
    <property type="match status" value="1"/>
</dbReference>
<dbReference type="InterPro" id="IPR007219">
    <property type="entry name" value="XnlR_reg_dom"/>
</dbReference>
<evidence type="ECO:0000259" key="5">
    <source>
        <dbReference type="PROSITE" id="PS50048"/>
    </source>
</evidence>
<dbReference type="Pfam" id="PF04082">
    <property type="entry name" value="Fungal_trans"/>
    <property type="match status" value="1"/>
</dbReference>
<reference evidence="6 7" key="1">
    <citation type="journal article" date="2016" name="Proc. Natl. Acad. Sci. U.S.A.">
        <title>Comparative genomics of biotechnologically important yeasts.</title>
        <authorList>
            <person name="Riley R."/>
            <person name="Haridas S."/>
            <person name="Wolfe K.H."/>
            <person name="Lopes M.R."/>
            <person name="Hittinger C.T."/>
            <person name="Goeker M."/>
            <person name="Salamov A.A."/>
            <person name="Wisecaver J.H."/>
            <person name="Long T.M."/>
            <person name="Calvey C.H."/>
            <person name="Aerts A.L."/>
            <person name="Barry K.W."/>
            <person name="Choi C."/>
            <person name="Clum A."/>
            <person name="Coughlan A.Y."/>
            <person name="Deshpande S."/>
            <person name="Douglass A.P."/>
            <person name="Hanson S.J."/>
            <person name="Klenk H.-P."/>
            <person name="LaButti K.M."/>
            <person name="Lapidus A."/>
            <person name="Lindquist E.A."/>
            <person name="Lipzen A.M."/>
            <person name="Meier-Kolthoff J.P."/>
            <person name="Ohm R.A."/>
            <person name="Otillar R.P."/>
            <person name="Pangilinan J.L."/>
            <person name="Peng Y."/>
            <person name="Rokas A."/>
            <person name="Rosa C.A."/>
            <person name="Scheuner C."/>
            <person name="Sibirny A.A."/>
            <person name="Slot J.C."/>
            <person name="Stielow J.B."/>
            <person name="Sun H."/>
            <person name="Kurtzman C.P."/>
            <person name="Blackwell M."/>
            <person name="Grigoriev I.V."/>
            <person name="Jeffries T.W."/>
        </authorList>
    </citation>
    <scope>NUCLEOTIDE SEQUENCE [LARGE SCALE GENOMIC DNA]</scope>
    <source>
        <strain evidence="6 7">NRRL Y-11557</strain>
    </source>
</reference>
<dbReference type="GO" id="GO:0005634">
    <property type="term" value="C:nucleus"/>
    <property type="evidence" value="ECO:0007669"/>
    <property type="project" value="TreeGrafter"/>
</dbReference>
<dbReference type="PANTHER" id="PTHR47424">
    <property type="entry name" value="REGULATORY PROTEIN GAL4"/>
    <property type="match status" value="1"/>
</dbReference>
<evidence type="ECO:0000256" key="2">
    <source>
        <dbReference type="ARBA" id="ARBA00023015"/>
    </source>
</evidence>
<dbReference type="GO" id="GO:0008270">
    <property type="term" value="F:zinc ion binding"/>
    <property type="evidence" value="ECO:0007669"/>
    <property type="project" value="InterPro"/>
</dbReference>
<evidence type="ECO:0000256" key="3">
    <source>
        <dbReference type="ARBA" id="ARBA00023163"/>
    </source>
</evidence>
<sequence length="704" mass="78825">METNRGLDPPILRTPLACVRCRERKIKCDGKVPCASCMRHLAPCNPGVRSRRRGRPRATPEAEVRLRMTPEAEQTSHSTKVDSVNSSTANPVYHQVLHSVTRTDTSTSSPMHLCYGASSNFSFLQQLYNLIKESEVFRGQIISPSGESISHDAINAFGYRELFFGTTPHESTAPPSTPITDRNRLGFRPAFLPPKLASDFLDAYLSVTHHILPFCNSKTLRDSLRDLSNIWVGPSQSLDFALILVVLAIGALLRNHMTWANLLYNWAETGLGSLNDIVNLRAVQVLMLMAEFQAICGRPNAAYMISGNACRMALAGGLHRHVLSRSYEPGSEHETDTREREFTFWCLYSYEKSSCLFFGRPTSFADCDIDVPYPTGNSFLRAFVTLSKISHRVHREVYAPQSCSVAKLWEIIQSISGELAEFHRGLEETQKFPLTSDDLHDPKLSLTIEQVILAFQYFHTLILSYRPCLIIDSICRRKASTTSPKTRDDETQHTRWLEEVCCRCRQVASHSIYLFSKALETLPLICHMKFSGFFIEGACMALLFDIFRVPSQRSECEKSIMAINTGLRCFFCLPEEGPRLISSRAVQKLVHIARLAVMEVKGEISGPERTDCLLSPLESHIDFLNGTSQLSGNASSKRYSNNEQSALPRIVDDISSGIESPANEESTNAPYPYTADLTAELNIADANFYLWTNWVAGANHDAAL</sequence>
<dbReference type="GO" id="GO:0000978">
    <property type="term" value="F:RNA polymerase II cis-regulatory region sequence-specific DNA binding"/>
    <property type="evidence" value="ECO:0007669"/>
    <property type="project" value="TreeGrafter"/>
</dbReference>
<dbReference type="OrthoDB" id="3364175at2759"/>
<dbReference type="GO" id="GO:0000981">
    <property type="term" value="F:DNA-binding transcription factor activity, RNA polymerase II-specific"/>
    <property type="evidence" value="ECO:0007669"/>
    <property type="project" value="InterPro"/>
</dbReference>
<dbReference type="SMART" id="SM00066">
    <property type="entry name" value="GAL4"/>
    <property type="match status" value="1"/>
</dbReference>
<dbReference type="PANTHER" id="PTHR47424:SF15">
    <property type="entry name" value="ZN(II)2CYS6 TRANSCRIPTION FACTOR (EUROFUNG)"/>
    <property type="match status" value="1"/>
</dbReference>
<keyword evidence="7" id="KW-1185">Reference proteome</keyword>
<dbReference type="PROSITE" id="PS00463">
    <property type="entry name" value="ZN2_CY6_FUNGAL_1"/>
    <property type="match status" value="1"/>
</dbReference>
<keyword evidence="4" id="KW-0539">Nucleus</keyword>
<dbReference type="InterPro" id="IPR051127">
    <property type="entry name" value="Fungal_SecMet_Regulators"/>
</dbReference>
<dbReference type="GO" id="GO:0006351">
    <property type="term" value="P:DNA-templated transcription"/>
    <property type="evidence" value="ECO:0007669"/>
    <property type="project" value="InterPro"/>
</dbReference>
<protein>
    <recommendedName>
        <fullName evidence="5">Zn(2)-C6 fungal-type domain-containing protein</fullName>
    </recommendedName>
</protein>
<accession>A0A1E3PU01</accession>
<keyword evidence="2" id="KW-0805">Transcription regulation</keyword>
<dbReference type="STRING" id="675824.A0A1E3PU01"/>
<name>A0A1E3PU01_LIPST</name>
<gene>
    <name evidence="6" type="ORF">LIPSTDRAFT_224783</name>
</gene>
<organism evidence="6 7">
    <name type="scientific">Lipomyces starkeyi NRRL Y-11557</name>
    <dbReference type="NCBI Taxonomy" id="675824"/>
    <lineage>
        <taxon>Eukaryota</taxon>
        <taxon>Fungi</taxon>
        <taxon>Dikarya</taxon>
        <taxon>Ascomycota</taxon>
        <taxon>Saccharomycotina</taxon>
        <taxon>Lipomycetes</taxon>
        <taxon>Lipomycetales</taxon>
        <taxon>Lipomycetaceae</taxon>
        <taxon>Lipomyces</taxon>
    </lineage>
</organism>
<dbReference type="InterPro" id="IPR001138">
    <property type="entry name" value="Zn2Cys6_DnaBD"/>
</dbReference>
<dbReference type="InterPro" id="IPR036864">
    <property type="entry name" value="Zn2-C6_fun-type_DNA-bd_sf"/>
</dbReference>
<keyword evidence="3" id="KW-0804">Transcription</keyword>
<proteinExistence type="predicted"/>